<keyword evidence="6 14" id="KW-0489">Methyltransferase</keyword>
<evidence type="ECO:0000256" key="3">
    <source>
        <dbReference type="ARBA" id="ARBA00022485"/>
    </source>
</evidence>
<keyword evidence="5 14" id="KW-0698">rRNA processing</keyword>
<gene>
    <name evidence="14 16" type="primary">rlmN</name>
    <name evidence="16" type="ORF">ACD661_02835</name>
</gene>
<dbReference type="PROSITE" id="PS51918">
    <property type="entry name" value="RADICAL_SAM"/>
    <property type="match status" value="1"/>
</dbReference>
<dbReference type="GO" id="GO:0032259">
    <property type="term" value="P:methylation"/>
    <property type="evidence" value="ECO:0007669"/>
    <property type="project" value="UniProtKB-KW"/>
</dbReference>
<evidence type="ECO:0000256" key="1">
    <source>
        <dbReference type="ARBA" id="ARBA00004496"/>
    </source>
</evidence>
<evidence type="ECO:0000256" key="6">
    <source>
        <dbReference type="ARBA" id="ARBA00022603"/>
    </source>
</evidence>
<keyword evidence="3 14" id="KW-0004">4Fe-4S</keyword>
<evidence type="ECO:0000256" key="2">
    <source>
        <dbReference type="ARBA" id="ARBA00007544"/>
    </source>
</evidence>
<keyword evidence="17" id="KW-1185">Reference proteome</keyword>
<comment type="function">
    <text evidence="14">Specifically methylates position 2 of adenine 2503 in 23S rRNA and position 2 of adenine 37 in tRNAs. m2A2503 modification seems to play a crucial role in the proofreading step occurring at the peptidyl transferase center and thus would serve to optimize ribosomal fidelity.</text>
</comment>
<comment type="cofactor">
    <cofactor evidence="14">
        <name>[4Fe-4S] cluster</name>
        <dbReference type="ChEBI" id="CHEBI:49883"/>
    </cofactor>
    <text evidence="14">Binds 1 [4Fe-4S] cluster. The cluster is coordinated with 3 cysteines and an exchangeable S-adenosyl-L-methionine.</text>
</comment>
<evidence type="ECO:0000256" key="13">
    <source>
        <dbReference type="ARBA" id="ARBA00023157"/>
    </source>
</evidence>
<evidence type="ECO:0000256" key="9">
    <source>
        <dbReference type="ARBA" id="ARBA00022694"/>
    </source>
</evidence>
<feature type="domain" description="Radical SAM core" evidence="15">
    <location>
        <begin position="100"/>
        <end position="332"/>
    </location>
</feature>
<keyword evidence="4 14" id="KW-0963">Cytoplasm</keyword>
<dbReference type="HAMAP" id="MF_01849">
    <property type="entry name" value="RNA_methyltr_RlmN"/>
    <property type="match status" value="1"/>
</dbReference>
<dbReference type="NCBIfam" id="TIGR00048">
    <property type="entry name" value="rRNA_mod_RlmN"/>
    <property type="match status" value="1"/>
</dbReference>
<comment type="miscellaneous">
    <text evidence="14">Reaction proceeds by a ping-pong mechanism involving intermediate methylation of a conserved cysteine residue.</text>
</comment>
<dbReference type="Gene3D" id="3.20.20.70">
    <property type="entry name" value="Aldolase class I"/>
    <property type="match status" value="1"/>
</dbReference>
<dbReference type="Pfam" id="PF21016">
    <property type="entry name" value="RlmN_N"/>
    <property type="match status" value="1"/>
</dbReference>
<evidence type="ECO:0000256" key="12">
    <source>
        <dbReference type="ARBA" id="ARBA00023014"/>
    </source>
</evidence>
<dbReference type="InterPro" id="IPR013785">
    <property type="entry name" value="Aldolase_TIM"/>
</dbReference>
<dbReference type="EMBL" id="JBGORX010000001">
    <property type="protein sequence ID" value="MFJ1267488.1"/>
    <property type="molecule type" value="Genomic_DNA"/>
</dbReference>
<keyword evidence="13 14" id="KW-1015">Disulfide bond</keyword>
<dbReference type="SFLD" id="SFLDS00029">
    <property type="entry name" value="Radical_SAM"/>
    <property type="match status" value="1"/>
</dbReference>
<evidence type="ECO:0000313" key="17">
    <source>
        <dbReference type="Proteomes" id="UP001615550"/>
    </source>
</evidence>
<keyword evidence="10 14" id="KW-0479">Metal-binding</keyword>
<comment type="caution">
    <text evidence="16">The sequence shown here is derived from an EMBL/GenBank/DDBJ whole genome shotgun (WGS) entry which is preliminary data.</text>
</comment>
<feature type="binding site" evidence="14">
    <location>
        <position position="114"/>
    </location>
    <ligand>
        <name>[4Fe-4S] cluster</name>
        <dbReference type="ChEBI" id="CHEBI:49883"/>
        <note>4Fe-4S-S-AdoMet</note>
    </ligand>
</feature>
<dbReference type="InterPro" id="IPR040072">
    <property type="entry name" value="Methyltransferase_A"/>
</dbReference>
<keyword evidence="12 14" id="KW-0411">Iron-sulfur</keyword>
<dbReference type="Proteomes" id="UP001615550">
    <property type="component" value="Unassembled WGS sequence"/>
</dbReference>
<evidence type="ECO:0000256" key="5">
    <source>
        <dbReference type="ARBA" id="ARBA00022552"/>
    </source>
</evidence>
<keyword evidence="9 14" id="KW-0819">tRNA processing</keyword>
<feature type="binding site" evidence="14">
    <location>
        <begin position="168"/>
        <end position="169"/>
    </location>
    <ligand>
        <name>S-adenosyl-L-methionine</name>
        <dbReference type="ChEBI" id="CHEBI:59789"/>
    </ligand>
</feature>
<comment type="similarity">
    <text evidence="2 14">Belongs to the radical SAM superfamily. RlmN family.</text>
</comment>
<keyword evidence="11 14" id="KW-0408">Iron</keyword>
<keyword evidence="8 14" id="KW-0949">S-adenosyl-L-methionine</keyword>
<feature type="binding site" evidence="14">
    <location>
        <begin position="222"/>
        <end position="224"/>
    </location>
    <ligand>
        <name>S-adenosyl-L-methionine</name>
        <dbReference type="ChEBI" id="CHEBI:59789"/>
    </ligand>
</feature>
<dbReference type="SFLD" id="SFLDF00275">
    <property type="entry name" value="adenosine_C2_methyltransferase"/>
    <property type="match status" value="1"/>
</dbReference>
<dbReference type="PIRSF" id="PIRSF006004">
    <property type="entry name" value="CHP00048"/>
    <property type="match status" value="1"/>
</dbReference>
<evidence type="ECO:0000256" key="14">
    <source>
        <dbReference type="HAMAP-Rule" id="MF_01849"/>
    </source>
</evidence>
<feature type="binding site" evidence="14">
    <location>
        <position position="200"/>
    </location>
    <ligand>
        <name>S-adenosyl-L-methionine</name>
        <dbReference type="ChEBI" id="CHEBI:59789"/>
    </ligand>
</feature>
<comment type="catalytic activity">
    <reaction evidence="14">
        <text>adenosine(37) in tRNA + 2 reduced [2Fe-2S]-[ferredoxin] + 2 S-adenosyl-L-methionine = 2-methyladenosine(37) in tRNA + 5'-deoxyadenosine + L-methionine + 2 oxidized [2Fe-2S]-[ferredoxin] + S-adenosyl-L-homocysteine</text>
        <dbReference type="Rhea" id="RHEA:43332"/>
        <dbReference type="Rhea" id="RHEA-COMP:10000"/>
        <dbReference type="Rhea" id="RHEA-COMP:10001"/>
        <dbReference type="Rhea" id="RHEA-COMP:10162"/>
        <dbReference type="Rhea" id="RHEA-COMP:10485"/>
        <dbReference type="ChEBI" id="CHEBI:17319"/>
        <dbReference type="ChEBI" id="CHEBI:33737"/>
        <dbReference type="ChEBI" id="CHEBI:33738"/>
        <dbReference type="ChEBI" id="CHEBI:57844"/>
        <dbReference type="ChEBI" id="CHEBI:57856"/>
        <dbReference type="ChEBI" id="CHEBI:59789"/>
        <dbReference type="ChEBI" id="CHEBI:74411"/>
        <dbReference type="ChEBI" id="CHEBI:74497"/>
        <dbReference type="EC" id="2.1.1.192"/>
    </reaction>
</comment>
<protein>
    <recommendedName>
        <fullName evidence="14">Dual-specificity RNA methyltransferase RlmN</fullName>
        <ecNumber evidence="14">2.1.1.192</ecNumber>
    </recommendedName>
    <alternativeName>
        <fullName evidence="14">23S rRNA (adenine(2503)-C(2))-methyltransferase</fullName>
    </alternativeName>
    <alternativeName>
        <fullName evidence="14">23S rRNA m2A2503 methyltransferase</fullName>
    </alternativeName>
    <alternativeName>
        <fullName evidence="14">Ribosomal RNA large subunit methyltransferase N</fullName>
    </alternativeName>
    <alternativeName>
        <fullName evidence="14">tRNA (adenine(37)-C(2))-methyltransferase</fullName>
    </alternativeName>
    <alternativeName>
        <fullName evidence="14">tRNA m2A37 methyltransferase</fullName>
    </alternativeName>
</protein>
<dbReference type="InterPro" id="IPR007197">
    <property type="entry name" value="rSAM"/>
</dbReference>
<evidence type="ECO:0000256" key="4">
    <source>
        <dbReference type="ARBA" id="ARBA00022490"/>
    </source>
</evidence>
<evidence type="ECO:0000256" key="7">
    <source>
        <dbReference type="ARBA" id="ARBA00022679"/>
    </source>
</evidence>
<reference evidence="16 17" key="1">
    <citation type="submission" date="2024-08" db="EMBL/GenBank/DDBJ databases">
        <title>Draft Genome Sequence of Legionella lytica strain DSB2004, Isolated From a Fire Sprinkler System.</title>
        <authorList>
            <person name="Everhart A.D."/>
            <person name="Kidane D.T."/>
            <person name="Farone A.L."/>
            <person name="Farone M.B."/>
        </authorList>
    </citation>
    <scope>NUCLEOTIDE SEQUENCE [LARGE SCALE GENOMIC DNA]</scope>
    <source>
        <strain evidence="16 17">DSB2004</strain>
    </source>
</reference>
<name>A0ABW8D468_9GAMM</name>
<dbReference type="PANTHER" id="PTHR30544:SF5">
    <property type="entry name" value="RADICAL SAM CORE DOMAIN-CONTAINING PROTEIN"/>
    <property type="match status" value="1"/>
</dbReference>
<sequence length="379" mass="42401">MTEQKVNLLNYNYQQMRELLSSWGEQPYRAQQLIQWIHQAGLVDFAQMTNLGKALKAKLSQLSYVKAPEIVACQKSNDGTHKWLLKLDCGNCIETVFIPEANRGTLCVSSQVGCALNCSFCSTAKQGFNRNLTTAEIIGQVWLAARELSTSQGAHDKRVTNVVMMGMGEPLLNFDNVVSAMDIMMDDFAYGLSKRRVTLSTSGVLPDLERLREASPVALAVSLHAPNDELRNELVPINKKYPLAQLMAICKSYFKDEPRRKVTFEYVMLKGVNDQPEHAHQLIKLLKNVPSKVNLIPFNPFPMAHYERSPQEVIDAFRDKLIANGINTITRKTRGDDIDAACGQLAGEVKDRTSRSQRWQKLNFIAKPGAEAKTEGRAG</sequence>
<comment type="subcellular location">
    <subcellularLocation>
        <location evidence="1 14">Cytoplasm</location>
    </subcellularLocation>
</comment>
<dbReference type="CDD" id="cd01335">
    <property type="entry name" value="Radical_SAM"/>
    <property type="match status" value="1"/>
</dbReference>
<dbReference type="EC" id="2.1.1.192" evidence="14"/>
<dbReference type="InterPro" id="IPR027492">
    <property type="entry name" value="RNA_MTrfase_RlmN"/>
</dbReference>
<feature type="active site" description="S-methylcysteine intermediate" evidence="14">
    <location>
        <position position="342"/>
    </location>
</feature>
<feature type="binding site" evidence="14">
    <location>
        <position position="118"/>
    </location>
    <ligand>
        <name>[4Fe-4S] cluster</name>
        <dbReference type="ChEBI" id="CHEBI:49883"/>
        <note>4Fe-4S-S-AdoMet</note>
    </ligand>
</feature>
<dbReference type="InterPro" id="IPR004383">
    <property type="entry name" value="rRNA_lsu_MTrfase_RlmN/Cfr"/>
</dbReference>
<dbReference type="SFLD" id="SFLDG01062">
    <property type="entry name" value="methyltransferase_(Class_A)"/>
    <property type="match status" value="1"/>
</dbReference>
<dbReference type="InterPro" id="IPR048641">
    <property type="entry name" value="RlmN_N"/>
</dbReference>
<comment type="catalytic activity">
    <reaction evidence="14">
        <text>adenosine(2503) in 23S rRNA + 2 reduced [2Fe-2S]-[ferredoxin] + 2 S-adenosyl-L-methionine = 2-methyladenosine(2503) in 23S rRNA + 5'-deoxyadenosine + L-methionine + 2 oxidized [2Fe-2S]-[ferredoxin] + S-adenosyl-L-homocysteine</text>
        <dbReference type="Rhea" id="RHEA:42916"/>
        <dbReference type="Rhea" id="RHEA-COMP:10000"/>
        <dbReference type="Rhea" id="RHEA-COMP:10001"/>
        <dbReference type="Rhea" id="RHEA-COMP:10152"/>
        <dbReference type="Rhea" id="RHEA-COMP:10282"/>
        <dbReference type="ChEBI" id="CHEBI:17319"/>
        <dbReference type="ChEBI" id="CHEBI:33737"/>
        <dbReference type="ChEBI" id="CHEBI:33738"/>
        <dbReference type="ChEBI" id="CHEBI:57844"/>
        <dbReference type="ChEBI" id="CHEBI:57856"/>
        <dbReference type="ChEBI" id="CHEBI:59789"/>
        <dbReference type="ChEBI" id="CHEBI:74411"/>
        <dbReference type="ChEBI" id="CHEBI:74497"/>
        <dbReference type="EC" id="2.1.1.192"/>
    </reaction>
</comment>
<dbReference type="GO" id="GO:0008168">
    <property type="term" value="F:methyltransferase activity"/>
    <property type="evidence" value="ECO:0007669"/>
    <property type="project" value="UniProtKB-KW"/>
</dbReference>
<comment type="caution">
    <text evidence="14">Lacks conserved residue(s) required for the propagation of feature annotation.</text>
</comment>
<keyword evidence="7 14" id="KW-0808">Transferase</keyword>
<dbReference type="Pfam" id="PF04055">
    <property type="entry name" value="Radical_SAM"/>
    <property type="match status" value="1"/>
</dbReference>
<dbReference type="InterPro" id="IPR058240">
    <property type="entry name" value="rSAM_sf"/>
</dbReference>
<evidence type="ECO:0000256" key="10">
    <source>
        <dbReference type="ARBA" id="ARBA00022723"/>
    </source>
</evidence>
<feature type="active site" description="Proton acceptor" evidence="14">
    <location>
        <position position="94"/>
    </location>
</feature>
<dbReference type="Gene3D" id="1.10.150.530">
    <property type="match status" value="1"/>
</dbReference>
<evidence type="ECO:0000313" key="16">
    <source>
        <dbReference type="EMBL" id="MFJ1267488.1"/>
    </source>
</evidence>
<accession>A0ABW8D468</accession>
<proteinExistence type="inferred from homology"/>
<evidence type="ECO:0000256" key="11">
    <source>
        <dbReference type="ARBA" id="ARBA00023004"/>
    </source>
</evidence>
<evidence type="ECO:0000259" key="15">
    <source>
        <dbReference type="PROSITE" id="PS51918"/>
    </source>
</evidence>
<feature type="binding site" evidence="14">
    <location>
        <position position="121"/>
    </location>
    <ligand>
        <name>[4Fe-4S] cluster</name>
        <dbReference type="ChEBI" id="CHEBI:49883"/>
        <note>4Fe-4S-S-AdoMet</note>
    </ligand>
</feature>
<feature type="binding site" evidence="14">
    <location>
        <position position="299"/>
    </location>
    <ligand>
        <name>S-adenosyl-L-methionine</name>
        <dbReference type="ChEBI" id="CHEBI:59789"/>
    </ligand>
</feature>
<dbReference type="RefSeq" id="WP_400186153.1">
    <property type="nucleotide sequence ID" value="NZ_JBGORX010000001.1"/>
</dbReference>
<evidence type="ECO:0000256" key="8">
    <source>
        <dbReference type="ARBA" id="ARBA00022691"/>
    </source>
</evidence>
<dbReference type="SUPFAM" id="SSF102114">
    <property type="entry name" value="Radical SAM enzymes"/>
    <property type="match status" value="1"/>
</dbReference>
<organism evidence="16 17">
    <name type="scientific">Legionella lytica</name>
    <dbReference type="NCBI Taxonomy" id="96232"/>
    <lineage>
        <taxon>Bacteria</taxon>
        <taxon>Pseudomonadati</taxon>
        <taxon>Pseudomonadota</taxon>
        <taxon>Gammaproteobacteria</taxon>
        <taxon>Legionellales</taxon>
        <taxon>Legionellaceae</taxon>
        <taxon>Legionella</taxon>
    </lineage>
</organism>
<dbReference type="PANTHER" id="PTHR30544">
    <property type="entry name" value="23S RRNA METHYLTRANSFERASE"/>
    <property type="match status" value="1"/>
</dbReference>